<gene>
    <name evidence="2" type="ORF">JJB07_00765</name>
</gene>
<feature type="domain" description="Acyl-protein synthetase LuxE" evidence="1">
    <location>
        <begin position="30"/>
        <end position="369"/>
    </location>
</feature>
<proteinExistence type="predicted"/>
<dbReference type="RefSeq" id="WP_201630316.1">
    <property type="nucleotide sequence ID" value="NZ_JAEQNB010000001.1"/>
</dbReference>
<keyword evidence="3" id="KW-1185">Reference proteome</keyword>
<accession>A0ABS1J4G6</accession>
<evidence type="ECO:0000259" key="1">
    <source>
        <dbReference type="Pfam" id="PF04443"/>
    </source>
</evidence>
<dbReference type="InterPro" id="IPR007534">
    <property type="entry name" value="LuxE"/>
</dbReference>
<sequence length="375" mass="42036">MREASERIVERVLSYIEEFADSSNLESVHNEAFGKLALDLFAYQFQHNPAYKKYCQARRKSPLTVKHWQDIPPIPFQAWKELTMSCEPVEEAQAVFMTSGSTDPTKKGRNYHPTLQVWDASMVPPFRKFVMAGRDKMAILVLSPAADVNENSSLSRYLTKAVENFGTEDSGFYYDRGLGFEMARLAETMKDLVARNVPVMLMGATFAFVHFLDYCKETKLSFELPEGSRIFDTGGLKGQAREVSAEELLASFQAVFHVNRANCVNMYGMTELSSQMYDRNLETQAAGGEILYDKVGPAWVRTVVLDPDTLQPVERGRTGVLAHYDLANWNSSLALLTEDMGYETDHGFVLLGRAKGAEARGCSIAVDQLLQAQRG</sequence>
<dbReference type="Pfam" id="PF04443">
    <property type="entry name" value="LuxE"/>
    <property type="match status" value="1"/>
</dbReference>
<dbReference type="SUPFAM" id="SSF56801">
    <property type="entry name" value="Acetyl-CoA synthetase-like"/>
    <property type="match status" value="1"/>
</dbReference>
<name>A0ABS1J4G6_9BACL</name>
<organism evidence="2 3">
    <name type="scientific">Tumebacillus amylolyticus</name>
    <dbReference type="NCBI Taxonomy" id="2801339"/>
    <lineage>
        <taxon>Bacteria</taxon>
        <taxon>Bacillati</taxon>
        <taxon>Bacillota</taxon>
        <taxon>Bacilli</taxon>
        <taxon>Bacillales</taxon>
        <taxon>Alicyclobacillaceae</taxon>
        <taxon>Tumebacillus</taxon>
    </lineage>
</organism>
<dbReference type="EMBL" id="JAEQNB010000001">
    <property type="protein sequence ID" value="MBL0385163.1"/>
    <property type="molecule type" value="Genomic_DNA"/>
</dbReference>
<reference evidence="2 3" key="1">
    <citation type="submission" date="2021-01" db="EMBL/GenBank/DDBJ databases">
        <title>Tumebacillus sp. strain ITR2 16S ribosomal RNA gene Genome sequencing and assembly.</title>
        <authorList>
            <person name="Kang M."/>
        </authorList>
    </citation>
    <scope>NUCLEOTIDE SEQUENCE [LARGE SCALE GENOMIC DNA]</scope>
    <source>
        <strain evidence="2 3">ITR2</strain>
    </source>
</reference>
<dbReference type="Proteomes" id="UP000602284">
    <property type="component" value="Unassembled WGS sequence"/>
</dbReference>
<comment type="caution">
    <text evidence="2">The sequence shown here is derived from an EMBL/GenBank/DDBJ whole genome shotgun (WGS) entry which is preliminary data.</text>
</comment>
<evidence type="ECO:0000313" key="3">
    <source>
        <dbReference type="Proteomes" id="UP000602284"/>
    </source>
</evidence>
<dbReference type="InterPro" id="IPR042099">
    <property type="entry name" value="ANL_N_sf"/>
</dbReference>
<protein>
    <submittedName>
        <fullName evidence="2">CoF synthetase</fullName>
    </submittedName>
</protein>
<evidence type="ECO:0000313" key="2">
    <source>
        <dbReference type="EMBL" id="MBL0385163.1"/>
    </source>
</evidence>
<dbReference type="Gene3D" id="3.40.50.12780">
    <property type="entry name" value="N-terminal domain of ligase-like"/>
    <property type="match status" value="1"/>
</dbReference>